<feature type="binding site" evidence="3">
    <location>
        <begin position="260"/>
        <end position="261"/>
    </location>
    <ligand>
        <name>ATP</name>
        <dbReference type="ChEBI" id="CHEBI:30616"/>
    </ligand>
</feature>
<dbReference type="InterPro" id="IPR036597">
    <property type="entry name" value="Fido-like_dom_sf"/>
</dbReference>
<reference evidence="5 6" key="1">
    <citation type="journal article" date="2013" name="ISME J.">
        <title>A metabolic model for members of the genus Tetrasphaera involved in enhanced biological phosphorus removal.</title>
        <authorList>
            <person name="Kristiansen R."/>
            <person name="Nguyen H.T.T."/>
            <person name="Saunders A.M."/>
            <person name="Nielsen J.L."/>
            <person name="Wimmer R."/>
            <person name="Le V.Q."/>
            <person name="McIlroy S.J."/>
            <person name="Petrovski S."/>
            <person name="Seviour R.J."/>
            <person name="Calteau A."/>
            <person name="Nielsen K.L."/>
            <person name="Nielsen P.H."/>
        </authorList>
    </citation>
    <scope>NUCLEOTIDE SEQUENCE [LARGE SCALE GENOMIC DNA]</scope>
    <source>
        <strain evidence="5 6">T1-X7</strain>
    </source>
</reference>
<dbReference type="STRING" id="1194083.BN12_1950006"/>
<dbReference type="InterPro" id="IPR026287">
    <property type="entry name" value="SoFic-like"/>
</dbReference>
<comment type="caution">
    <text evidence="5">The sequence shown here is derived from an EMBL/GenBank/DDBJ whole genome shotgun (WGS) entry which is preliminary data.</text>
</comment>
<dbReference type="PIRSF" id="PIRSF038925">
    <property type="entry name" value="AMP-prot_trans"/>
    <property type="match status" value="1"/>
</dbReference>
<keyword evidence="1" id="KW-0547">Nucleotide-binding</keyword>
<dbReference type="AlphaFoldDB" id="A0A077LUX2"/>
<feature type="binding site" evidence="1">
    <location>
        <position position="218"/>
    </location>
    <ligand>
        <name>ATP</name>
        <dbReference type="ChEBI" id="CHEBI:30616"/>
    </ligand>
</feature>
<keyword evidence="1" id="KW-0067">ATP-binding</keyword>
<dbReference type="EMBL" id="CAJB01000107">
    <property type="protein sequence ID" value="CCH77431.1"/>
    <property type="molecule type" value="Genomic_DNA"/>
</dbReference>
<organism evidence="5 6">
    <name type="scientific">Nostocoides japonicum T1-X7</name>
    <dbReference type="NCBI Taxonomy" id="1194083"/>
    <lineage>
        <taxon>Bacteria</taxon>
        <taxon>Bacillati</taxon>
        <taxon>Actinomycetota</taxon>
        <taxon>Actinomycetes</taxon>
        <taxon>Micrococcales</taxon>
        <taxon>Intrasporangiaceae</taxon>
        <taxon>Nostocoides</taxon>
    </lineage>
</organism>
<feature type="binding site" evidence="1">
    <location>
        <position position="85"/>
    </location>
    <ligand>
        <name>ATP</name>
        <dbReference type="ChEBI" id="CHEBI:30616"/>
    </ligand>
</feature>
<protein>
    <submittedName>
        <fullName evidence="5">Filamentation induced by cAMP protein Fic</fullName>
    </submittedName>
</protein>
<dbReference type="PROSITE" id="PS51459">
    <property type="entry name" value="FIDO"/>
    <property type="match status" value="1"/>
</dbReference>
<dbReference type="Pfam" id="PF13784">
    <property type="entry name" value="Fic_N"/>
    <property type="match status" value="1"/>
</dbReference>
<feature type="binding site" evidence="1">
    <location>
        <begin position="223"/>
        <end position="229"/>
    </location>
    <ligand>
        <name>ATP</name>
        <dbReference type="ChEBI" id="CHEBI:30616"/>
    </ligand>
</feature>
<evidence type="ECO:0000313" key="6">
    <source>
        <dbReference type="Proteomes" id="UP000035721"/>
    </source>
</evidence>
<dbReference type="OrthoDB" id="9813719at2"/>
<name>A0A077LUX2_9MICO</name>
<keyword evidence="6" id="KW-1185">Reference proteome</keyword>
<dbReference type="GO" id="GO:0005524">
    <property type="term" value="F:ATP binding"/>
    <property type="evidence" value="ECO:0007669"/>
    <property type="project" value="UniProtKB-KW"/>
</dbReference>
<evidence type="ECO:0000259" key="4">
    <source>
        <dbReference type="PROSITE" id="PS51459"/>
    </source>
</evidence>
<dbReference type="Proteomes" id="UP000035721">
    <property type="component" value="Unassembled WGS sequence"/>
</dbReference>
<dbReference type="InterPro" id="IPR025758">
    <property type="entry name" value="Fic/DOC_N"/>
</dbReference>
<evidence type="ECO:0000256" key="3">
    <source>
        <dbReference type="PIRSR" id="PIRSR640198-2"/>
    </source>
</evidence>
<accession>A0A077LUX2</accession>
<feature type="active site" evidence="2">
    <location>
        <position position="218"/>
    </location>
</feature>
<dbReference type="PANTHER" id="PTHR13504:SF38">
    <property type="entry name" value="FIDO DOMAIN-CONTAINING PROTEIN"/>
    <property type="match status" value="1"/>
</dbReference>
<evidence type="ECO:0000313" key="5">
    <source>
        <dbReference type="EMBL" id="CCH77431.1"/>
    </source>
</evidence>
<feature type="binding site" evidence="1">
    <location>
        <position position="260"/>
    </location>
    <ligand>
        <name>ATP</name>
        <dbReference type="ChEBI" id="CHEBI:30616"/>
    </ligand>
</feature>
<proteinExistence type="predicted"/>
<dbReference type="PANTHER" id="PTHR13504">
    <property type="entry name" value="FIDO DOMAIN-CONTAINING PROTEIN DDB_G0283145"/>
    <property type="match status" value="1"/>
</dbReference>
<gene>
    <name evidence="5" type="ORF">BN12_1950006</name>
</gene>
<sequence length="392" mass="43715">MDPARYVDSVFGRPARQPGSPWSFWHYEPRPIPRSVQMSQSAILAMSEAEAALGRLSGLGYLIREPQTLIGPYLTREALASSRIEGTQASLSDVLQAEIGDADEATADVVEVTRYLSASRQAFSLVETLPITQRLILDVHRTLLSGVRGEEKSPGNFRCSPVWVGSAGATPDNATYVPPPPDQLPALLTDWENYVNTERSVPVLLHGALMHYQFETIHPFLDGNGRIGRLLISLLLKERRRLELPLLYLSNFFETNREAYYEALQGVRERGEIEPWLLLFFEGVRAQSDDAIWRARRLVDLRETYLLRASETRSKLPQLVQAMVANPFVTVQSAQRATGLSAPGARNLVRRAEELGWLRSLGTHGRGGREHWYASDLLEIMEGPLGGDTAAN</sequence>
<feature type="binding site" evidence="3">
    <location>
        <begin position="222"/>
        <end position="229"/>
    </location>
    <ligand>
        <name>ATP</name>
        <dbReference type="ChEBI" id="CHEBI:30616"/>
    </ligand>
</feature>
<feature type="domain" description="Fido" evidence="4">
    <location>
        <begin position="131"/>
        <end position="282"/>
    </location>
</feature>
<dbReference type="InterPro" id="IPR040198">
    <property type="entry name" value="Fido_containing"/>
</dbReference>
<dbReference type="Pfam" id="PF02661">
    <property type="entry name" value="Fic"/>
    <property type="match status" value="1"/>
</dbReference>
<dbReference type="Gene3D" id="1.10.3290.10">
    <property type="entry name" value="Fido-like domain"/>
    <property type="match status" value="1"/>
</dbReference>
<dbReference type="InterPro" id="IPR003812">
    <property type="entry name" value="Fido"/>
</dbReference>
<dbReference type="SUPFAM" id="SSF140931">
    <property type="entry name" value="Fic-like"/>
    <property type="match status" value="1"/>
</dbReference>
<evidence type="ECO:0000256" key="2">
    <source>
        <dbReference type="PIRSR" id="PIRSR640198-1"/>
    </source>
</evidence>
<evidence type="ECO:0000256" key="1">
    <source>
        <dbReference type="PIRSR" id="PIRSR038925-1"/>
    </source>
</evidence>